<feature type="binding site" evidence="5">
    <location>
        <position position="338"/>
    </location>
    <ligand>
        <name>Fe cation</name>
        <dbReference type="ChEBI" id="CHEBI:24875"/>
        <note>catalytic</note>
    </ligand>
</feature>
<evidence type="ECO:0000256" key="3">
    <source>
        <dbReference type="ARBA" id="ARBA00022964"/>
    </source>
</evidence>
<accession>A0ABD1PH78</accession>
<dbReference type="Proteomes" id="UP001604277">
    <property type="component" value="Unassembled WGS sequence"/>
</dbReference>
<comment type="similarity">
    <text evidence="1">Belongs to the carotenoid oxygenase family.</text>
</comment>
<keyword evidence="2 5" id="KW-0479">Metal-binding</keyword>
<evidence type="ECO:0000256" key="2">
    <source>
        <dbReference type="ARBA" id="ARBA00022723"/>
    </source>
</evidence>
<gene>
    <name evidence="6" type="ORF">Fot_52920</name>
</gene>
<evidence type="ECO:0000256" key="4">
    <source>
        <dbReference type="ARBA" id="ARBA00023004"/>
    </source>
</evidence>
<evidence type="ECO:0000313" key="6">
    <source>
        <dbReference type="EMBL" id="KAL2463264.1"/>
    </source>
</evidence>
<feature type="binding site" evidence="5">
    <location>
        <position position="403"/>
    </location>
    <ligand>
        <name>Fe cation</name>
        <dbReference type="ChEBI" id="CHEBI:24875"/>
        <note>catalytic</note>
    </ligand>
</feature>
<comment type="caution">
    <text evidence="6">The sequence shown here is derived from an EMBL/GenBank/DDBJ whole genome shotgun (WGS) entry which is preliminary data.</text>
</comment>
<reference evidence="7" key="1">
    <citation type="submission" date="2024-07" db="EMBL/GenBank/DDBJ databases">
        <title>Two chromosome-level genome assemblies of Korean endemic species Abeliophyllum distichum and Forsythia ovata (Oleaceae).</title>
        <authorList>
            <person name="Jang H."/>
        </authorList>
    </citation>
    <scope>NUCLEOTIDE SEQUENCE [LARGE SCALE GENOMIC DNA]</scope>
</reference>
<evidence type="ECO:0000256" key="1">
    <source>
        <dbReference type="ARBA" id="ARBA00006787"/>
    </source>
</evidence>
<evidence type="ECO:0000256" key="5">
    <source>
        <dbReference type="PIRSR" id="PIRSR604294-1"/>
    </source>
</evidence>
<feature type="binding site" evidence="5">
    <location>
        <position position="577"/>
    </location>
    <ligand>
        <name>Fe cation</name>
        <dbReference type="ChEBI" id="CHEBI:24875"/>
        <note>catalytic</note>
    </ligand>
</feature>
<sequence length="646" mass="71562">MHISHQILSVSIPSKVHDQSISPSFTCKILINQSKNALPRRLPPIRPPPPPPPVPGLELKPVAKPLRKGTTFSPQLNPLQKLAASALDMAEKLIVTELEKKHKLNRSVDPAIQLEGNFAPVQECSVQHDLEVVGTIPPSLHGVYVRNGANPLFLPTNGHHLFDGDGMIHAVKLSAGNRASYSCRFTKTNRLIQEAALGRPIFPKPIGELHGHLGLARLALFFSRSLIGLVNTSQGVGVANAGLVYFNGRLLAMSEDDLPYHVQLTTNGDLETIGRFDFNGQLKDPLIAHPKVDPATGDLYTLSYNVLKKPYLKFFKFDTCNKKSLEVSISLQQPTMIHDFAITETHVIIPDHPVVFKMSEMIRGGSPVVHDPKKVSRFGILSKNAVDESRIQWIDVPNCFCFHMWNAYEEINENGDKIIVVINSCMTPPHSIFSGDDDSLQSELSEIRLNLKTGKSTRRVIVSGVNLEVGQVNKQQLGQKTRYVYLAIADPWPKCCGIAKVDLFTGKVTKFLYGEEKFGGEPCFVPSNAEEGEDGGFLMSLVTNEVSEKSQLVIIEASNMKQIASIKIPTRVPYGFHGTFVSSQELRKQSQIKYPHIRIGDHEEFGHLTGRQPTKPYHCRPDPHTARPNCYNYGLAPEEALQSLVA</sequence>
<dbReference type="GO" id="GO:0051213">
    <property type="term" value="F:dioxygenase activity"/>
    <property type="evidence" value="ECO:0007669"/>
    <property type="project" value="UniProtKB-KW"/>
</dbReference>
<evidence type="ECO:0000313" key="7">
    <source>
        <dbReference type="Proteomes" id="UP001604277"/>
    </source>
</evidence>
<comment type="cofactor">
    <cofactor evidence="5">
        <name>Fe(2+)</name>
        <dbReference type="ChEBI" id="CHEBI:29033"/>
    </cofactor>
    <text evidence="5">Binds 1 Fe(2+) ion per subunit.</text>
</comment>
<organism evidence="6 7">
    <name type="scientific">Forsythia ovata</name>
    <dbReference type="NCBI Taxonomy" id="205694"/>
    <lineage>
        <taxon>Eukaryota</taxon>
        <taxon>Viridiplantae</taxon>
        <taxon>Streptophyta</taxon>
        <taxon>Embryophyta</taxon>
        <taxon>Tracheophyta</taxon>
        <taxon>Spermatophyta</taxon>
        <taxon>Magnoliopsida</taxon>
        <taxon>eudicotyledons</taxon>
        <taxon>Gunneridae</taxon>
        <taxon>Pentapetalae</taxon>
        <taxon>asterids</taxon>
        <taxon>lamiids</taxon>
        <taxon>Lamiales</taxon>
        <taxon>Oleaceae</taxon>
        <taxon>Forsythieae</taxon>
        <taxon>Forsythia</taxon>
    </lineage>
</organism>
<keyword evidence="4 5" id="KW-0408">Iron</keyword>
<keyword evidence="3 6" id="KW-0223">Dioxygenase</keyword>
<feature type="binding site" evidence="5">
    <location>
        <position position="289"/>
    </location>
    <ligand>
        <name>Fe cation</name>
        <dbReference type="ChEBI" id="CHEBI:24875"/>
        <note>catalytic</note>
    </ligand>
</feature>
<name>A0ABD1PH78_9LAMI</name>
<keyword evidence="7" id="KW-1185">Reference proteome</keyword>
<dbReference type="GO" id="GO:0046872">
    <property type="term" value="F:metal ion binding"/>
    <property type="evidence" value="ECO:0007669"/>
    <property type="project" value="UniProtKB-KW"/>
</dbReference>
<dbReference type="InterPro" id="IPR004294">
    <property type="entry name" value="Carotenoid_Oase"/>
</dbReference>
<dbReference type="PANTHER" id="PTHR10543">
    <property type="entry name" value="BETA-CAROTENE DIOXYGENASE"/>
    <property type="match status" value="1"/>
</dbReference>
<protein>
    <submittedName>
        <fullName evidence="6">9-cis-epoxycarotenoid dioxygenase NCED6</fullName>
    </submittedName>
</protein>
<dbReference type="Pfam" id="PF03055">
    <property type="entry name" value="RPE65"/>
    <property type="match status" value="1"/>
</dbReference>
<dbReference type="PANTHER" id="PTHR10543:SF101">
    <property type="entry name" value="9-CIS-EPOXYCAROTENOID DIOXYGENASE NCED6, CHLOROPLASTIC"/>
    <property type="match status" value="1"/>
</dbReference>
<proteinExistence type="inferred from homology"/>
<dbReference type="EMBL" id="JBFOLJ010000019">
    <property type="protein sequence ID" value="KAL2463264.1"/>
    <property type="molecule type" value="Genomic_DNA"/>
</dbReference>
<dbReference type="AlphaFoldDB" id="A0ABD1PH78"/>
<keyword evidence="3 6" id="KW-0560">Oxidoreductase</keyword>